<dbReference type="AlphaFoldDB" id="A0A7G9YJI2"/>
<name>A0A7G9YJI2_9EURY</name>
<accession>A0A7G9YJI2</accession>
<sequence>MRHRAISRVKIHPRQPWMPPNFIRGWRGWDFRIIVSIVEPDRGVDSTNEVRGEELRKILWW</sequence>
<gene>
    <name evidence="2" type="ORF">GOJLPIDM_00022</name>
    <name evidence="1" type="ORF">KNONPEEI_00021</name>
</gene>
<proteinExistence type="predicted"/>
<protein>
    <submittedName>
        <fullName evidence="2">Uncharacterized protein</fullName>
    </submittedName>
</protein>
<dbReference type="EMBL" id="MT631284">
    <property type="protein sequence ID" value="QNO47983.1"/>
    <property type="molecule type" value="Genomic_DNA"/>
</dbReference>
<evidence type="ECO:0000313" key="2">
    <source>
        <dbReference type="EMBL" id="QNO48166.1"/>
    </source>
</evidence>
<organism evidence="2">
    <name type="scientific">Candidatus Methanogaster sp. ANME-2c ERB4</name>
    <dbReference type="NCBI Taxonomy" id="2759911"/>
    <lineage>
        <taxon>Archaea</taxon>
        <taxon>Methanobacteriati</taxon>
        <taxon>Methanobacteriota</taxon>
        <taxon>Stenosarchaea group</taxon>
        <taxon>Methanomicrobia</taxon>
        <taxon>Methanosarcinales</taxon>
        <taxon>ANME-2 cluster</taxon>
        <taxon>Candidatus Methanogasteraceae</taxon>
        <taxon>Candidatus Methanogaster</taxon>
    </lineage>
</organism>
<reference evidence="2" key="1">
    <citation type="submission" date="2020-06" db="EMBL/GenBank/DDBJ databases">
        <title>Unique genomic features of the anaerobic methanotrophic archaea.</title>
        <authorList>
            <person name="Chadwick G.L."/>
            <person name="Skennerton C.T."/>
            <person name="Laso-Perez R."/>
            <person name="Leu A.O."/>
            <person name="Speth D.R."/>
            <person name="Yu H."/>
            <person name="Morgan-Lang C."/>
            <person name="Hatzenpichler R."/>
            <person name="Goudeau D."/>
            <person name="Malmstrom R."/>
            <person name="Brazelton W.J."/>
            <person name="Woyke T."/>
            <person name="Hallam S.J."/>
            <person name="Tyson G.W."/>
            <person name="Wegener G."/>
            <person name="Boetius A."/>
            <person name="Orphan V."/>
        </authorList>
    </citation>
    <scope>NUCLEOTIDE SEQUENCE</scope>
</reference>
<evidence type="ECO:0000313" key="1">
    <source>
        <dbReference type="EMBL" id="QNO47983.1"/>
    </source>
</evidence>
<dbReference type="EMBL" id="MT631313">
    <property type="protein sequence ID" value="QNO48166.1"/>
    <property type="molecule type" value="Genomic_DNA"/>
</dbReference>